<feature type="compositionally biased region" description="Acidic residues" evidence="18">
    <location>
        <begin position="430"/>
        <end position="439"/>
    </location>
</feature>
<comment type="catalytic activity">
    <reaction evidence="14">
        <text>L-lysyl(4)-[histone H3] + 3 S-adenosyl-L-methionine = N(6),N(6),N(6)-trimethyl-L-lysyl(4)-[histone H3] + 3 S-adenosyl-L-homocysteine + 3 H(+)</text>
        <dbReference type="Rhea" id="RHEA:60260"/>
        <dbReference type="Rhea" id="RHEA-COMP:15537"/>
        <dbReference type="Rhea" id="RHEA-COMP:15547"/>
        <dbReference type="ChEBI" id="CHEBI:15378"/>
        <dbReference type="ChEBI" id="CHEBI:29969"/>
        <dbReference type="ChEBI" id="CHEBI:57856"/>
        <dbReference type="ChEBI" id="CHEBI:59789"/>
        <dbReference type="ChEBI" id="CHEBI:61961"/>
        <dbReference type="EC" id="2.1.1.354"/>
    </reaction>
</comment>
<evidence type="ECO:0000256" key="18">
    <source>
        <dbReference type="SAM" id="MobiDB-lite"/>
    </source>
</evidence>
<evidence type="ECO:0000256" key="17">
    <source>
        <dbReference type="PROSITE-ProRule" id="PRU00176"/>
    </source>
</evidence>
<feature type="compositionally biased region" description="Basic residues" evidence="18">
    <location>
        <begin position="271"/>
        <end position="280"/>
    </location>
</feature>
<evidence type="ECO:0000259" key="20">
    <source>
        <dbReference type="PROSITE" id="PS50280"/>
    </source>
</evidence>
<evidence type="ECO:0000256" key="6">
    <source>
        <dbReference type="ARBA" id="ARBA00022679"/>
    </source>
</evidence>
<evidence type="ECO:0000256" key="4">
    <source>
        <dbReference type="ARBA" id="ARBA00022454"/>
    </source>
</evidence>
<evidence type="ECO:0000256" key="8">
    <source>
        <dbReference type="ARBA" id="ARBA00022853"/>
    </source>
</evidence>
<dbReference type="GO" id="GO:0048188">
    <property type="term" value="C:Set1C/COMPASS complex"/>
    <property type="evidence" value="ECO:0007669"/>
    <property type="project" value="InterPro"/>
</dbReference>
<evidence type="ECO:0000256" key="16">
    <source>
        <dbReference type="ARBA" id="ARBA00049129"/>
    </source>
</evidence>
<keyword evidence="8" id="KW-0156">Chromatin regulator</keyword>
<evidence type="ECO:0000256" key="10">
    <source>
        <dbReference type="ARBA" id="ARBA00023015"/>
    </source>
</evidence>
<evidence type="ECO:0000256" key="9">
    <source>
        <dbReference type="ARBA" id="ARBA00022884"/>
    </source>
</evidence>
<dbReference type="CDD" id="cd19169">
    <property type="entry name" value="SET_SETD1"/>
    <property type="match status" value="1"/>
</dbReference>
<dbReference type="SUPFAM" id="SSF54928">
    <property type="entry name" value="RNA-binding domain, RBD"/>
    <property type="match status" value="1"/>
</dbReference>
<comment type="catalytic activity">
    <reaction evidence="15">
        <text>N(6)-methyl-L-lysyl(4)-[histone H3] + S-adenosyl-L-methionine = N(6),N(6)-dimethyl-L-lysyl(4)-[histone H3] + S-adenosyl-L-homocysteine + H(+)</text>
        <dbReference type="Rhea" id="RHEA:60268"/>
        <dbReference type="Rhea" id="RHEA-COMP:15540"/>
        <dbReference type="Rhea" id="RHEA-COMP:15543"/>
        <dbReference type="ChEBI" id="CHEBI:15378"/>
        <dbReference type="ChEBI" id="CHEBI:57856"/>
        <dbReference type="ChEBI" id="CHEBI:59789"/>
        <dbReference type="ChEBI" id="CHEBI:61929"/>
        <dbReference type="ChEBI" id="CHEBI:61976"/>
    </reaction>
</comment>
<dbReference type="SMART" id="SM00317">
    <property type="entry name" value="SET"/>
    <property type="match status" value="1"/>
</dbReference>
<feature type="region of interest" description="Disordered" evidence="18">
    <location>
        <begin position="678"/>
        <end position="775"/>
    </location>
</feature>
<feature type="region of interest" description="Disordered" evidence="18">
    <location>
        <begin position="1080"/>
        <end position="1105"/>
    </location>
</feature>
<feature type="domain" description="RRM" evidence="19">
    <location>
        <begin position="83"/>
        <end position="171"/>
    </location>
</feature>
<dbReference type="InterPro" id="IPR044570">
    <property type="entry name" value="Set1-like"/>
</dbReference>
<feature type="compositionally biased region" description="Basic and acidic residues" evidence="18">
    <location>
        <begin position="702"/>
        <end position="716"/>
    </location>
</feature>
<feature type="region of interest" description="Disordered" evidence="18">
    <location>
        <begin position="376"/>
        <end position="401"/>
    </location>
</feature>
<dbReference type="InterPro" id="IPR046341">
    <property type="entry name" value="SET_dom_sf"/>
</dbReference>
<sequence>MESEQQNIERQTAPQQWRSCKLIIDPLLTNGLYKLYRFDGQSFNIPVEDLGLFPVETLRDPRICRLWSQCKSAELAVPQFKIDECYVGLIPPKEVTFARLNDNVKDAFLTDMCKKYGQVDEVEIFYNPKTVKHLGIGKVIFDTVKAARDAVQHLHETSVMGNIIHVEVDPKGENRKRYVQLLLDGHYTPGTLPGCKPPGSLICSPTSISTPLSLDTAYSSICQDTPQSFGFTPYSQGTPRTPYLSGTPLSQDSCYSSLQATPVHQGEHPTHGIRSRRKPGRHDGRYRKGSDLSYIFKHFRPQPLLPPFSQTPGGKGLQPALCPENSPPSDRSFCCLPSGAQKVVVTTLSLNYSSLALLLSTDGISDREDGALSPPVYHPCITELPPSPVSASPGGLRDESESLDSRIEMLLNKNHSAEASSFSSTLLDGDGPEGVEEPQEASSAHRSSKHFPASVGSTWAGGGAQTPPSHRPVDVSPAALPAHEDNQEDETVQAVASIPGLSHTDRRDAPRLLGGAGAPWPGLPLPCFNPFMPPPGYMPPREDPHTVTVEKVLELFMENLCSVIKKDITRRMVEGVAFKAFDQWWDDQEQKSKMSEAPLKTGSGRPEQRAQKHPLGQIMNQHKPVQLPSFKVKKKEAFDPSTSESLENTSHTETTENTEEADVLSGSCAALRRRHARPMLLDSDDESEDGVHEQNTEEEESSGAREDPVTQCHIEDHDDMEDDDLQRQTEVTEEAIPSRGEHFSDSESLSEVGSSFWEDSEGSGSDSQSSECSSYCDLKGEQDYREQGSDDEGCIVISSDEELMDLEAPTTPQNPLTPGARLELTGPLEWSEGESPRKDQYSALLDPVLEMHQAGQPRTPLHSPFMQEMEATFDLPMDGPDWRPDSPETLESLRPLTPTGSLGDSDPDLLMGSKPTPPAVEEAERPHTPGRGIATEDSADELLSLPLRAPLASYLRLSPSSELHALYPAYQDRPRTPGRGEERGWGLPHVSLRVPAMPGRAASPSEGAMVSMCSPLLSSPLPLMSLCSHTYIRTPRTPGRDITLHHGPLTYRRRRRRMGSGGQPFGGTRLSLQTSRPLQGLENMPGLLHQDGQRGPSRAAEEQWRWQRERKEKRKRRRRWVRQWRRQRTSISSPCWSPPWSRSRCEETEVLHSVWREGLDKEDTRLLLLSHQRLLRRDNGLGWLSDTLWSDEDRDAEHTTGCARTEGFYTISKTDKLKYLNEVRLALEPPATSTLSVSTSANPQSSLRAGSDFRSEQRRLLSSFNCDSDLLKFNQLKFRKKRIRFARSHIHDWGLFAMELIAADELVIEYVGQTIRQVVADMREKRYEDQGIGSSYLFRVDQHTIIDATKGGNLARFINHSCNPNCYAKIITVESQKKIVIYSRQPIGINEEITYDYKFPIEDEKIPCLCGADGCHGTLN</sequence>
<name>A0A9Q0INQ7_9TELE</name>
<feature type="region of interest" description="Disordered" evidence="18">
    <location>
        <begin position="589"/>
        <end position="665"/>
    </location>
</feature>
<feature type="region of interest" description="Disordered" evidence="18">
    <location>
        <begin position="418"/>
        <end position="477"/>
    </location>
</feature>
<protein>
    <recommendedName>
        <fullName evidence="3">[histone H3]-lysine(4) N-trimethyltransferase</fullName>
        <ecNumber evidence="3">2.1.1.354</ecNumber>
    </recommendedName>
</protein>
<dbReference type="SMART" id="SM01291">
    <property type="entry name" value="N-SET"/>
    <property type="match status" value="1"/>
</dbReference>
<dbReference type="PANTHER" id="PTHR45814">
    <property type="entry name" value="HISTONE-LYSINE N-METHYLTRANSFERASE SETD1"/>
    <property type="match status" value="1"/>
</dbReference>
<dbReference type="InterPro" id="IPR037841">
    <property type="entry name" value="SET_SETD1A/B"/>
</dbReference>
<reference evidence="22" key="1">
    <citation type="submission" date="2022-07" db="EMBL/GenBank/DDBJ databases">
        <title>Chromosome-level genome of Muraenolepis orangiensis.</title>
        <authorList>
            <person name="Kim J."/>
        </authorList>
    </citation>
    <scope>NUCLEOTIDE SEQUENCE</scope>
    <source>
        <strain evidence="22">KU_S4_2022</strain>
        <tissue evidence="22">Muscle</tissue>
    </source>
</reference>
<dbReference type="PROSITE" id="PS50280">
    <property type="entry name" value="SET"/>
    <property type="match status" value="1"/>
</dbReference>
<keyword evidence="11" id="KW-0010">Activator</keyword>
<dbReference type="InterPro" id="IPR024657">
    <property type="entry name" value="COMPASS_Set1_N-SET"/>
</dbReference>
<evidence type="ECO:0000259" key="19">
    <source>
        <dbReference type="PROSITE" id="PS50102"/>
    </source>
</evidence>
<dbReference type="InterPro" id="IPR000504">
    <property type="entry name" value="RRM_dom"/>
</dbReference>
<evidence type="ECO:0000256" key="14">
    <source>
        <dbReference type="ARBA" id="ARBA00047571"/>
    </source>
</evidence>
<keyword evidence="23" id="KW-1185">Reference proteome</keyword>
<evidence type="ECO:0000256" key="2">
    <source>
        <dbReference type="ARBA" id="ARBA00004286"/>
    </source>
</evidence>
<comment type="caution">
    <text evidence="22">The sequence shown here is derived from an EMBL/GenBank/DDBJ whole genome shotgun (WGS) entry which is preliminary data.</text>
</comment>
<dbReference type="InterPro" id="IPR035979">
    <property type="entry name" value="RBD_domain_sf"/>
</dbReference>
<evidence type="ECO:0000256" key="5">
    <source>
        <dbReference type="ARBA" id="ARBA00022603"/>
    </source>
</evidence>
<accession>A0A9Q0INQ7</accession>
<comment type="catalytic activity">
    <reaction evidence="16">
        <text>N(6),N(6)-dimethyl-L-lysyl(4)-[histone H3] + S-adenosyl-L-methionine = N(6),N(6),N(6)-trimethyl-L-lysyl(4)-[histone H3] + S-adenosyl-L-homocysteine + H(+)</text>
        <dbReference type="Rhea" id="RHEA:60272"/>
        <dbReference type="Rhea" id="RHEA-COMP:15537"/>
        <dbReference type="Rhea" id="RHEA-COMP:15540"/>
        <dbReference type="ChEBI" id="CHEBI:15378"/>
        <dbReference type="ChEBI" id="CHEBI:57856"/>
        <dbReference type="ChEBI" id="CHEBI:59789"/>
        <dbReference type="ChEBI" id="CHEBI:61961"/>
        <dbReference type="ChEBI" id="CHEBI:61976"/>
    </reaction>
</comment>
<dbReference type="Pfam" id="PF00076">
    <property type="entry name" value="RRM_1"/>
    <property type="match status" value="1"/>
</dbReference>
<evidence type="ECO:0000256" key="15">
    <source>
        <dbReference type="ARBA" id="ARBA00047583"/>
    </source>
</evidence>
<feature type="compositionally biased region" description="Low complexity" evidence="18">
    <location>
        <begin position="746"/>
        <end position="774"/>
    </location>
</feature>
<evidence type="ECO:0000256" key="12">
    <source>
        <dbReference type="ARBA" id="ARBA00023163"/>
    </source>
</evidence>
<keyword evidence="12" id="KW-0804">Transcription</keyword>
<gene>
    <name evidence="22" type="ORF">NHX12_028386</name>
</gene>
<dbReference type="SUPFAM" id="SSF82199">
    <property type="entry name" value="SET domain"/>
    <property type="match status" value="1"/>
</dbReference>
<keyword evidence="5" id="KW-0489">Methyltransferase</keyword>
<feature type="domain" description="SET" evidence="20">
    <location>
        <begin position="1281"/>
        <end position="1398"/>
    </location>
</feature>
<dbReference type="Gene3D" id="3.30.70.330">
    <property type="match status" value="1"/>
</dbReference>
<feature type="domain" description="Post-SET" evidence="21">
    <location>
        <begin position="1404"/>
        <end position="1420"/>
    </location>
</feature>
<dbReference type="PROSITE" id="PS50868">
    <property type="entry name" value="POST_SET"/>
    <property type="match status" value="1"/>
</dbReference>
<dbReference type="PANTHER" id="PTHR45814:SF2">
    <property type="entry name" value="HISTONE-LYSINE N-METHYLTRANSFERASE SETD1"/>
    <property type="match status" value="1"/>
</dbReference>
<evidence type="ECO:0000256" key="11">
    <source>
        <dbReference type="ARBA" id="ARBA00023159"/>
    </source>
</evidence>
<keyword evidence="9 17" id="KW-0694">RNA-binding</keyword>
<feature type="region of interest" description="Disordered" evidence="18">
    <location>
        <begin position="798"/>
        <end position="839"/>
    </location>
</feature>
<dbReference type="EMBL" id="JANIIK010000044">
    <property type="protein sequence ID" value="KAJ3603641.1"/>
    <property type="molecule type" value="Genomic_DNA"/>
</dbReference>
<dbReference type="GO" id="GO:0005694">
    <property type="term" value="C:chromosome"/>
    <property type="evidence" value="ECO:0007669"/>
    <property type="project" value="UniProtKB-SubCell"/>
</dbReference>
<evidence type="ECO:0000256" key="13">
    <source>
        <dbReference type="ARBA" id="ARBA00023242"/>
    </source>
</evidence>
<dbReference type="Proteomes" id="UP001148018">
    <property type="component" value="Unassembled WGS sequence"/>
</dbReference>
<keyword evidence="13" id="KW-0539">Nucleus</keyword>
<dbReference type="InterPro" id="IPR001214">
    <property type="entry name" value="SET_dom"/>
</dbReference>
<evidence type="ECO:0000256" key="7">
    <source>
        <dbReference type="ARBA" id="ARBA00022691"/>
    </source>
</evidence>
<dbReference type="PROSITE" id="PS50102">
    <property type="entry name" value="RRM"/>
    <property type="match status" value="1"/>
</dbReference>
<dbReference type="GO" id="GO:0003723">
    <property type="term" value="F:RNA binding"/>
    <property type="evidence" value="ECO:0007669"/>
    <property type="project" value="UniProtKB-UniRule"/>
</dbReference>
<evidence type="ECO:0000256" key="1">
    <source>
        <dbReference type="ARBA" id="ARBA00004123"/>
    </source>
</evidence>
<dbReference type="OrthoDB" id="308383at2759"/>
<keyword evidence="6" id="KW-0808">Transferase</keyword>
<dbReference type="FunFam" id="3.30.70.330:FF:000178">
    <property type="entry name" value="Histone-lysine N-methyltransferase"/>
    <property type="match status" value="1"/>
</dbReference>
<dbReference type="FunFam" id="2.170.270.10:FF:000010">
    <property type="entry name" value="Histone-lysine N-methyltransferase"/>
    <property type="match status" value="1"/>
</dbReference>
<evidence type="ECO:0000256" key="3">
    <source>
        <dbReference type="ARBA" id="ARBA00012182"/>
    </source>
</evidence>
<feature type="region of interest" description="Disordered" evidence="18">
    <location>
        <begin position="260"/>
        <end position="287"/>
    </location>
</feature>
<dbReference type="InterPro" id="IPR012677">
    <property type="entry name" value="Nucleotide-bd_a/b_plait_sf"/>
</dbReference>
<organism evidence="22 23">
    <name type="scientific">Muraenolepis orangiensis</name>
    <name type="common">Patagonian moray cod</name>
    <dbReference type="NCBI Taxonomy" id="630683"/>
    <lineage>
        <taxon>Eukaryota</taxon>
        <taxon>Metazoa</taxon>
        <taxon>Chordata</taxon>
        <taxon>Craniata</taxon>
        <taxon>Vertebrata</taxon>
        <taxon>Euteleostomi</taxon>
        <taxon>Actinopterygii</taxon>
        <taxon>Neopterygii</taxon>
        <taxon>Teleostei</taxon>
        <taxon>Neoteleostei</taxon>
        <taxon>Acanthomorphata</taxon>
        <taxon>Zeiogadaria</taxon>
        <taxon>Gadariae</taxon>
        <taxon>Gadiformes</taxon>
        <taxon>Muraenolepidoidei</taxon>
        <taxon>Muraenolepididae</taxon>
        <taxon>Muraenolepis</taxon>
    </lineage>
</organism>
<evidence type="ECO:0000313" key="23">
    <source>
        <dbReference type="Proteomes" id="UP001148018"/>
    </source>
</evidence>
<dbReference type="InterPro" id="IPR003616">
    <property type="entry name" value="Post-SET_dom"/>
</dbReference>
<dbReference type="Pfam" id="PF11764">
    <property type="entry name" value="N-SET"/>
    <property type="match status" value="1"/>
</dbReference>
<keyword evidence="10" id="KW-0805">Transcription regulation</keyword>
<dbReference type="EC" id="2.1.1.354" evidence="3"/>
<dbReference type="GO" id="GO:0032259">
    <property type="term" value="P:methylation"/>
    <property type="evidence" value="ECO:0007669"/>
    <property type="project" value="UniProtKB-KW"/>
</dbReference>
<dbReference type="Pfam" id="PF00856">
    <property type="entry name" value="SET"/>
    <property type="match status" value="1"/>
</dbReference>
<keyword evidence="4" id="KW-0158">Chromosome</keyword>
<evidence type="ECO:0000259" key="21">
    <source>
        <dbReference type="PROSITE" id="PS50868"/>
    </source>
</evidence>
<dbReference type="Gene3D" id="2.170.270.10">
    <property type="entry name" value="SET domain"/>
    <property type="match status" value="1"/>
</dbReference>
<feature type="compositionally biased region" description="Low complexity" evidence="18">
    <location>
        <begin position="641"/>
        <end position="652"/>
    </location>
</feature>
<comment type="subcellular location">
    <subcellularLocation>
        <location evidence="2">Chromosome</location>
    </subcellularLocation>
    <subcellularLocation>
        <location evidence="1">Nucleus</location>
    </subcellularLocation>
</comment>
<dbReference type="GO" id="GO:0140999">
    <property type="term" value="F:histone H3K4 trimethyltransferase activity"/>
    <property type="evidence" value="ECO:0007669"/>
    <property type="project" value="UniProtKB-EC"/>
</dbReference>
<keyword evidence="7" id="KW-0949">S-adenosyl-L-methionine</keyword>
<evidence type="ECO:0000313" key="22">
    <source>
        <dbReference type="EMBL" id="KAJ3603641.1"/>
    </source>
</evidence>
<proteinExistence type="predicted"/>
<dbReference type="SMART" id="SM00508">
    <property type="entry name" value="PostSET"/>
    <property type="match status" value="1"/>
</dbReference>
<feature type="region of interest" description="Disordered" evidence="18">
    <location>
        <begin position="878"/>
        <end position="934"/>
    </location>
</feature>
<dbReference type="SMART" id="SM00360">
    <property type="entry name" value="RRM"/>
    <property type="match status" value="1"/>
</dbReference>